<evidence type="ECO:0000256" key="1">
    <source>
        <dbReference type="ARBA" id="ARBA00023125"/>
    </source>
</evidence>
<name>A0AAE0GWA5_9CHLO</name>
<comment type="caution">
    <text evidence="3">The sequence shown here is derived from an EMBL/GenBank/DDBJ whole genome shotgun (WGS) entry which is preliminary data.</text>
</comment>
<proteinExistence type="predicted"/>
<evidence type="ECO:0000256" key="2">
    <source>
        <dbReference type="SAM" id="MobiDB-lite"/>
    </source>
</evidence>
<reference evidence="3 4" key="1">
    <citation type="journal article" date="2015" name="Genome Biol. Evol.">
        <title>Comparative Genomics of a Bacterivorous Green Alga Reveals Evolutionary Causalities and Consequences of Phago-Mixotrophic Mode of Nutrition.</title>
        <authorList>
            <person name="Burns J.A."/>
            <person name="Paasch A."/>
            <person name="Narechania A."/>
            <person name="Kim E."/>
        </authorList>
    </citation>
    <scope>NUCLEOTIDE SEQUENCE [LARGE SCALE GENOMIC DNA]</scope>
    <source>
        <strain evidence="3 4">PLY_AMNH</strain>
    </source>
</reference>
<protein>
    <submittedName>
        <fullName evidence="3">Uncharacterized protein</fullName>
    </submittedName>
</protein>
<dbReference type="GO" id="GO:0003677">
    <property type="term" value="F:DNA binding"/>
    <property type="evidence" value="ECO:0007669"/>
    <property type="project" value="UniProtKB-KW"/>
</dbReference>
<feature type="region of interest" description="Disordered" evidence="2">
    <location>
        <begin position="41"/>
        <end position="61"/>
    </location>
</feature>
<dbReference type="EMBL" id="LGRX02002235">
    <property type="protein sequence ID" value="KAK3284586.1"/>
    <property type="molecule type" value="Genomic_DNA"/>
</dbReference>
<keyword evidence="1" id="KW-0238">DNA-binding</keyword>
<feature type="region of interest" description="Disordered" evidence="2">
    <location>
        <begin position="1"/>
        <end position="28"/>
    </location>
</feature>
<dbReference type="AlphaFoldDB" id="A0AAE0GWA5"/>
<gene>
    <name evidence="3" type="ORF">CYMTET_7774</name>
</gene>
<organism evidence="3 4">
    <name type="scientific">Cymbomonas tetramitiformis</name>
    <dbReference type="NCBI Taxonomy" id="36881"/>
    <lineage>
        <taxon>Eukaryota</taxon>
        <taxon>Viridiplantae</taxon>
        <taxon>Chlorophyta</taxon>
        <taxon>Pyramimonadophyceae</taxon>
        <taxon>Pyramimonadales</taxon>
        <taxon>Pyramimonadaceae</taxon>
        <taxon>Cymbomonas</taxon>
    </lineage>
</organism>
<evidence type="ECO:0000313" key="4">
    <source>
        <dbReference type="Proteomes" id="UP001190700"/>
    </source>
</evidence>
<dbReference type="Proteomes" id="UP001190700">
    <property type="component" value="Unassembled WGS sequence"/>
</dbReference>
<accession>A0AAE0GWA5</accession>
<evidence type="ECO:0000313" key="3">
    <source>
        <dbReference type="EMBL" id="KAK3284586.1"/>
    </source>
</evidence>
<sequence length="748" mass="82599">MAGSTHGSKSADDEPTPGRAVAGSAVTLESPELQLLAQRMRYQQEAHEAAMQQQEANRKQQDLQFQLLSEQLKALRAETSASQDAKDDAATKKATTGDAELEKLKKLPYCPYADVDPFPTRPDIMTDCMAKIFDLYGDKTHTTLCKKADTSMKFKQMVLGPALAYFHDAIVYKETTMDMIEDLSKVEHAPFLNELWDRMLCAHNTKRGVYGTLCNRYTMIGYRAMLEGDNEASGGADAVRAKLAFMEQKIYSSTEGVVADSVLTKWLAEFDSSKAKAVTTTTAKSSGARCRSMCEAGKELGARGPRAARRDGGLRRHSGQAGARVLPYMVITQTRDDAFVQRDRVEKLLSRLEGLFRVTKARLKKIHAKATALICRAAREQRWVQARELAGFNGLCQSVYLAVPAARLYLRELYFVLGKKRSWGSKARYIRSEAIEWADRLSWDQDLDDWMIYGRVNPPLGLLDAVAHKLREEGAAATVVAPYWPGRAWFRELEALSEELWLPASAKTVQLYVAPLLELGTVNYTPLQPYLSAINCFHEDFKFPGPAKGRATTRAVKGMTAMQTEAAEQQDVGGDSEDLPAKASAVRARDYAGTAAISVPAPIDIKKVEIIFASVKTKFSATLPTLSDLEEAVCDHWDNILTVENSASSTACALASEDKRTHDHVECKTCNRKGHNTGHCFLTSTVRRAGFLQPRPEMREKIMQRVQDCEKNCKQPRDAAAVSSGSIVILGIADTGEGLVACVLEDAI</sequence>
<keyword evidence="4" id="KW-1185">Reference proteome</keyword>
<dbReference type="Gene3D" id="1.10.150.130">
    <property type="match status" value="1"/>
</dbReference>
<dbReference type="SUPFAM" id="SSF47823">
    <property type="entry name" value="lambda integrase-like, N-terminal domain"/>
    <property type="match status" value="1"/>
</dbReference>
<dbReference type="InterPro" id="IPR010998">
    <property type="entry name" value="Integrase_recombinase_N"/>
</dbReference>